<evidence type="ECO:0000259" key="1">
    <source>
        <dbReference type="SMART" id="SM00642"/>
    </source>
</evidence>
<dbReference type="OrthoDB" id="9805159at2"/>
<dbReference type="SUPFAM" id="SSF51445">
    <property type="entry name" value="(Trans)glycosidases"/>
    <property type="match status" value="1"/>
</dbReference>
<dbReference type="Proteomes" id="UP000309747">
    <property type="component" value="Unassembled WGS sequence"/>
</dbReference>
<dbReference type="RefSeq" id="WP_136887567.1">
    <property type="nucleotide sequence ID" value="NZ_SUNI01000032.1"/>
</dbReference>
<dbReference type="Gene3D" id="2.60.40.1180">
    <property type="entry name" value="Golgi alpha-mannosidase II"/>
    <property type="match status" value="1"/>
</dbReference>
<sequence>MDISRTGDVWWKNAVFYCLDVEIFQDGNGDGIGDFAGLTRRIDYLAGLGVTCIWLMPFYPTAHQDDGYDITDYYGVDRRLGTLGDLAVFLRTARDRGIRVIADLVVNHTSDQHPWFLSACQDRNSPYRDWYVWRDEIPPGGSDDLVFPDEENSNWEWHEGTGQYYLHRFYRHQPDLNISNPQVRDEIRKIVGFWLQLGLSGFRVDAVPFLLETRGLDTPVETDFHDWLRDLRSFIVRRCGDALLLGEVNLPYQDVRRFYGDEGGGELNMCLDFNMNQALALALVREDAGALVHCLRAMPRLHVDDGWAHFARNHDEWSLDKLTEAERQEVFRAFGPKEDMQLFGRGLRRRIPTMLKGNDDHIRLVYSLVFALPGAPVLFYGEEIGMAENLEIPGRMSVRSPMQWSDGPNGGFSTAPADDVFRPVVSGPKWGPKAINVAAQEHEPGSMLNWMERLIRRRREMPEVAFGQWSFIPFPDAAIFALRYDWEDRTVLLLHNLGKRPCTTECQLDGADAFDGMTAILGDGRFEIARDGRMSIELPAFGTLWLRAHAAAQVPS</sequence>
<dbReference type="InterPro" id="IPR006047">
    <property type="entry name" value="GH13_cat_dom"/>
</dbReference>
<dbReference type="AlphaFoldDB" id="A0A4V5MUT6"/>
<dbReference type="GO" id="GO:0005975">
    <property type="term" value="P:carbohydrate metabolic process"/>
    <property type="evidence" value="ECO:0007669"/>
    <property type="project" value="InterPro"/>
</dbReference>
<protein>
    <submittedName>
        <fullName evidence="2">Trehalose synthase</fullName>
    </submittedName>
</protein>
<reference evidence="2 3" key="1">
    <citation type="submission" date="2019-04" db="EMBL/GenBank/DDBJ databases">
        <authorList>
            <person name="Li J."/>
        </authorList>
    </citation>
    <scope>NUCLEOTIDE SEQUENCE [LARGE SCALE GENOMIC DNA]</scope>
    <source>
        <strain evidence="2 3">KCTC 42687</strain>
    </source>
</reference>
<proteinExistence type="predicted"/>
<dbReference type="InterPro" id="IPR045857">
    <property type="entry name" value="O16G_dom_2"/>
</dbReference>
<dbReference type="Gene3D" id="3.20.20.80">
    <property type="entry name" value="Glycosidases"/>
    <property type="match status" value="1"/>
</dbReference>
<dbReference type="SUPFAM" id="SSF51011">
    <property type="entry name" value="Glycosyl hydrolase domain"/>
    <property type="match status" value="1"/>
</dbReference>
<dbReference type="EMBL" id="SUNI01000032">
    <property type="protein sequence ID" value="TJZ89498.1"/>
    <property type="molecule type" value="Genomic_DNA"/>
</dbReference>
<name>A0A4V5MUT6_9RHOB</name>
<comment type="caution">
    <text evidence="2">The sequence shown here is derived from an EMBL/GenBank/DDBJ whole genome shotgun (WGS) entry which is preliminary data.</text>
</comment>
<dbReference type="Pfam" id="PF00128">
    <property type="entry name" value="Alpha-amylase"/>
    <property type="match status" value="2"/>
</dbReference>
<feature type="domain" description="Glycosyl hydrolase family 13 catalytic" evidence="1">
    <location>
        <begin position="18"/>
        <end position="422"/>
    </location>
</feature>
<organism evidence="2 3">
    <name type="scientific">Paracoccus gahaiensis</name>
    <dbReference type="NCBI Taxonomy" id="1706839"/>
    <lineage>
        <taxon>Bacteria</taxon>
        <taxon>Pseudomonadati</taxon>
        <taxon>Pseudomonadota</taxon>
        <taxon>Alphaproteobacteria</taxon>
        <taxon>Rhodobacterales</taxon>
        <taxon>Paracoccaceae</taxon>
        <taxon>Paracoccus</taxon>
    </lineage>
</organism>
<dbReference type="CDD" id="cd11334">
    <property type="entry name" value="AmyAc_TreS"/>
    <property type="match status" value="1"/>
</dbReference>
<dbReference type="InterPro" id="IPR013780">
    <property type="entry name" value="Glyco_hydro_b"/>
</dbReference>
<dbReference type="InterPro" id="IPR017853">
    <property type="entry name" value="GH"/>
</dbReference>
<dbReference type="Gene3D" id="3.90.400.10">
    <property type="entry name" value="Oligo-1,6-glucosidase, Domain 2"/>
    <property type="match status" value="1"/>
</dbReference>
<dbReference type="SMART" id="SM00642">
    <property type="entry name" value="Aamy"/>
    <property type="match status" value="1"/>
</dbReference>
<keyword evidence="3" id="KW-1185">Reference proteome</keyword>
<accession>A0A4V5MUT6</accession>
<dbReference type="PANTHER" id="PTHR10357:SF219">
    <property type="entry name" value="MALTOSE ALPHA-D-GLUCOSYLTRANSFERASE"/>
    <property type="match status" value="1"/>
</dbReference>
<gene>
    <name evidence="2" type="ORF">FA743_18580</name>
</gene>
<evidence type="ECO:0000313" key="3">
    <source>
        <dbReference type="Proteomes" id="UP000309747"/>
    </source>
</evidence>
<evidence type="ECO:0000313" key="2">
    <source>
        <dbReference type="EMBL" id="TJZ89498.1"/>
    </source>
</evidence>
<dbReference type="PANTHER" id="PTHR10357">
    <property type="entry name" value="ALPHA-AMYLASE FAMILY MEMBER"/>
    <property type="match status" value="1"/>
</dbReference>